<evidence type="ECO:0000256" key="5">
    <source>
        <dbReference type="ARBA" id="ARBA00023242"/>
    </source>
</evidence>
<dbReference type="InterPro" id="IPR029656">
    <property type="entry name" value="RSRP1"/>
</dbReference>
<feature type="compositionally biased region" description="Basic residues" evidence="7">
    <location>
        <begin position="24"/>
        <end position="40"/>
    </location>
</feature>
<evidence type="ECO:0000256" key="4">
    <source>
        <dbReference type="ARBA" id="ARBA00022553"/>
    </source>
</evidence>
<dbReference type="PANTHER" id="PTHR47622">
    <property type="entry name" value="ARGININE/SERINE-RICH PROTEIN 1"/>
    <property type="match status" value="1"/>
</dbReference>
<feature type="compositionally biased region" description="Low complexity" evidence="7">
    <location>
        <begin position="102"/>
        <end position="115"/>
    </location>
</feature>
<proteinExistence type="inferred from homology"/>
<reference evidence="8" key="1">
    <citation type="submission" date="2021-02" db="EMBL/GenBank/DDBJ databases">
        <title>Comparative genomics reveals that relaxation of natural selection precedes convergent phenotypic evolution of cavefish.</title>
        <authorList>
            <person name="Peng Z."/>
        </authorList>
    </citation>
    <scope>NUCLEOTIDE SEQUENCE</scope>
    <source>
        <tissue evidence="8">Muscle</tissue>
    </source>
</reference>
<keyword evidence="5" id="KW-0539">Nucleus</keyword>
<feature type="compositionally biased region" description="Basic residues" evidence="7">
    <location>
        <begin position="49"/>
        <end position="81"/>
    </location>
</feature>
<evidence type="ECO:0000256" key="6">
    <source>
        <dbReference type="ARBA" id="ARBA00034666"/>
    </source>
</evidence>
<comment type="similarity">
    <text evidence="2">Belongs to the RSRP family.</text>
</comment>
<feature type="region of interest" description="Disordered" evidence="7">
    <location>
        <begin position="193"/>
        <end position="224"/>
    </location>
</feature>
<comment type="function">
    <text evidence="6">Probably acts as a spliceosomal factor that contributes to spliceosome assembly and regulates the isoform switching of proteins such as PARP6.</text>
</comment>
<accession>A0A9W7WNN4</accession>
<dbReference type="EMBL" id="JAFHDT010000009">
    <property type="protein sequence ID" value="KAI7805575.1"/>
    <property type="molecule type" value="Genomic_DNA"/>
</dbReference>
<evidence type="ECO:0000313" key="8">
    <source>
        <dbReference type="EMBL" id="KAI7805575.1"/>
    </source>
</evidence>
<gene>
    <name evidence="8" type="ORF">IRJ41_011340</name>
</gene>
<dbReference type="Proteomes" id="UP001059041">
    <property type="component" value="Linkage Group LG9"/>
</dbReference>
<evidence type="ECO:0000256" key="1">
    <source>
        <dbReference type="ARBA" id="ARBA00004123"/>
    </source>
</evidence>
<dbReference type="GO" id="GO:0005634">
    <property type="term" value="C:nucleus"/>
    <property type="evidence" value="ECO:0007669"/>
    <property type="project" value="UniProtKB-SubCell"/>
</dbReference>
<name>A0A9W7WNN4_TRIRA</name>
<keyword evidence="9" id="KW-1185">Reference proteome</keyword>
<feature type="region of interest" description="Disordered" evidence="7">
    <location>
        <begin position="1"/>
        <end position="115"/>
    </location>
</feature>
<protein>
    <recommendedName>
        <fullName evidence="3">Arginine/serine-rich protein 1</fullName>
    </recommendedName>
</protein>
<sequence>MAGSSSCSSSSSSDGSASSSRGSHSSRRSRGSSRGRRRSRSSTSSSSRSRSRSHPRCHRVSSHSCCHHRHYSPPRLYRAHSRSYSPSPERSSGRRRYRQRSRSPSPYGYSRRSSCSPVHWWGGRFVGRYRCRFSPSPDRYRSHRSRSRSQERTAIRLSHAEKKYLLDIAKTNAARILGVQNLELPASLKELEEQEEKRSSVQEKRFRDDPAQVRLAHTHLSPQT</sequence>
<feature type="compositionally biased region" description="Basic and acidic residues" evidence="7">
    <location>
        <begin position="193"/>
        <end position="211"/>
    </location>
</feature>
<dbReference type="AlphaFoldDB" id="A0A9W7WNN4"/>
<dbReference type="Pfam" id="PF17069">
    <property type="entry name" value="RSRP"/>
    <property type="match status" value="1"/>
</dbReference>
<evidence type="ECO:0000313" key="9">
    <source>
        <dbReference type="Proteomes" id="UP001059041"/>
    </source>
</evidence>
<organism evidence="8 9">
    <name type="scientific">Triplophysa rosa</name>
    <name type="common">Cave loach</name>
    <dbReference type="NCBI Taxonomy" id="992332"/>
    <lineage>
        <taxon>Eukaryota</taxon>
        <taxon>Metazoa</taxon>
        <taxon>Chordata</taxon>
        <taxon>Craniata</taxon>
        <taxon>Vertebrata</taxon>
        <taxon>Euteleostomi</taxon>
        <taxon>Actinopterygii</taxon>
        <taxon>Neopterygii</taxon>
        <taxon>Teleostei</taxon>
        <taxon>Ostariophysi</taxon>
        <taxon>Cypriniformes</taxon>
        <taxon>Nemacheilidae</taxon>
        <taxon>Triplophysa</taxon>
    </lineage>
</organism>
<evidence type="ECO:0000256" key="2">
    <source>
        <dbReference type="ARBA" id="ARBA00009534"/>
    </source>
</evidence>
<dbReference type="PANTHER" id="PTHR47622:SF1">
    <property type="entry name" value="ARGININE_SERINE-RICH PROTEIN 1"/>
    <property type="match status" value="1"/>
</dbReference>
<evidence type="ECO:0000256" key="7">
    <source>
        <dbReference type="SAM" id="MobiDB-lite"/>
    </source>
</evidence>
<comment type="subcellular location">
    <subcellularLocation>
        <location evidence="1">Nucleus</location>
    </subcellularLocation>
</comment>
<keyword evidence="4" id="KW-0597">Phosphoprotein</keyword>
<evidence type="ECO:0000256" key="3">
    <source>
        <dbReference type="ARBA" id="ARBA00018147"/>
    </source>
</evidence>
<feature type="compositionally biased region" description="Low complexity" evidence="7">
    <location>
        <begin position="1"/>
        <end position="23"/>
    </location>
</feature>
<comment type="caution">
    <text evidence="8">The sequence shown here is derived from an EMBL/GenBank/DDBJ whole genome shotgun (WGS) entry which is preliminary data.</text>
</comment>